<dbReference type="Ensembl" id="ENSHHUT00000019816.1">
    <property type="protein sequence ID" value="ENSHHUP00000019125.1"/>
    <property type="gene ID" value="ENSHHUG00000011935.1"/>
</dbReference>
<keyword evidence="3" id="KW-0732">Signal</keyword>
<feature type="compositionally biased region" description="Basic residues" evidence="2">
    <location>
        <begin position="96"/>
        <end position="105"/>
    </location>
</feature>
<keyword evidence="5" id="KW-1185">Reference proteome</keyword>
<organism evidence="4 5">
    <name type="scientific">Hucho hucho</name>
    <name type="common">huchen</name>
    <dbReference type="NCBI Taxonomy" id="62062"/>
    <lineage>
        <taxon>Eukaryota</taxon>
        <taxon>Metazoa</taxon>
        <taxon>Chordata</taxon>
        <taxon>Craniata</taxon>
        <taxon>Vertebrata</taxon>
        <taxon>Euteleostomi</taxon>
        <taxon>Actinopterygii</taxon>
        <taxon>Neopterygii</taxon>
        <taxon>Teleostei</taxon>
        <taxon>Protacanthopterygii</taxon>
        <taxon>Salmoniformes</taxon>
        <taxon>Salmonidae</taxon>
        <taxon>Salmoninae</taxon>
        <taxon>Hucho</taxon>
    </lineage>
</organism>
<dbReference type="Proteomes" id="UP000314982">
    <property type="component" value="Unassembled WGS sequence"/>
</dbReference>
<evidence type="ECO:0000256" key="3">
    <source>
        <dbReference type="SAM" id="SignalP"/>
    </source>
</evidence>
<accession>A0A4W5L571</accession>
<protein>
    <submittedName>
        <fullName evidence="4">PLAC8 like 1</fullName>
    </submittedName>
</protein>
<evidence type="ECO:0000256" key="2">
    <source>
        <dbReference type="SAM" id="MobiDB-lite"/>
    </source>
</evidence>
<comment type="similarity">
    <text evidence="1">Belongs to the cornifelin family.</text>
</comment>
<dbReference type="InterPro" id="IPR006461">
    <property type="entry name" value="PLAC_motif_containing"/>
</dbReference>
<dbReference type="STRING" id="62062.ENSHHUP00000019125"/>
<dbReference type="GeneTree" id="ENSGT00940000160864"/>
<sequence>PWPWPLHCGNVAFALCVRASIPDGLEQAGSVLVCCGRAHAVLRGCYEPLEEEGPKCVIFPEQPLSSSPLWSSTPHLSGKLNQSPLPSLAGSSRQHGGYHSHSHHRPVSVRPLSVEITIVGYNESFQHVLKPDVLKLHCNTAKPTLISTFYSSFLVYLSCAPVTKAANQQAPGDEEDEEAGGWDIGTESWITQSDASAAMKLPVLTQPGLGVTTTTVTTITQTGGDWSSSLFNVCGDRTTCLLGAFVPCCLDLSLAHQYGECLCLPLLPGSTFAMRVGIRERYKIQGSVCEDWTTVYCCYPLAICQMIREMKRRMKSQTYKVSTALECS</sequence>
<feature type="chain" id="PRO_5021461337" evidence="3">
    <location>
        <begin position="20"/>
        <end position="328"/>
    </location>
</feature>
<evidence type="ECO:0000256" key="1">
    <source>
        <dbReference type="ARBA" id="ARBA00009024"/>
    </source>
</evidence>
<name>A0A4W5L571_9TELE</name>
<reference evidence="5" key="1">
    <citation type="submission" date="2018-06" db="EMBL/GenBank/DDBJ databases">
        <title>Genome assembly of Danube salmon.</title>
        <authorList>
            <person name="Macqueen D.J."/>
            <person name="Gundappa M.K."/>
        </authorList>
    </citation>
    <scope>NUCLEOTIDE SEQUENCE [LARGE SCALE GENOMIC DNA]</scope>
</reference>
<dbReference type="NCBIfam" id="TIGR01571">
    <property type="entry name" value="A_thal_Cys_rich"/>
    <property type="match status" value="1"/>
</dbReference>
<evidence type="ECO:0000313" key="4">
    <source>
        <dbReference type="Ensembl" id="ENSHHUP00000019125.1"/>
    </source>
</evidence>
<dbReference type="AlphaFoldDB" id="A0A4W5L571"/>
<feature type="compositionally biased region" description="Polar residues" evidence="2">
    <location>
        <begin position="79"/>
        <end position="94"/>
    </location>
</feature>
<reference evidence="4" key="2">
    <citation type="submission" date="2025-08" db="UniProtKB">
        <authorList>
            <consortium name="Ensembl"/>
        </authorList>
    </citation>
    <scope>IDENTIFICATION</scope>
</reference>
<feature type="region of interest" description="Disordered" evidence="2">
    <location>
        <begin position="69"/>
        <end position="105"/>
    </location>
</feature>
<feature type="signal peptide" evidence="3">
    <location>
        <begin position="1"/>
        <end position="19"/>
    </location>
</feature>
<dbReference type="Pfam" id="PF04749">
    <property type="entry name" value="PLAC8"/>
    <property type="match status" value="1"/>
</dbReference>
<dbReference type="PANTHER" id="PTHR15907">
    <property type="entry name" value="DUF614 FAMILY PROTEIN-RELATED"/>
    <property type="match status" value="1"/>
</dbReference>
<evidence type="ECO:0000313" key="5">
    <source>
        <dbReference type="Proteomes" id="UP000314982"/>
    </source>
</evidence>
<reference evidence="4" key="3">
    <citation type="submission" date="2025-09" db="UniProtKB">
        <authorList>
            <consortium name="Ensembl"/>
        </authorList>
    </citation>
    <scope>IDENTIFICATION</scope>
</reference>
<proteinExistence type="inferred from homology"/>